<comment type="subcellular location">
    <subcellularLocation>
        <location evidence="1">Endomembrane system</location>
        <topology evidence="1">Multi-pass membrane protein</topology>
    </subcellularLocation>
</comment>
<dbReference type="VEuPathDB" id="ToxoDB:BESB_011790"/>
<dbReference type="Pfam" id="PF09359">
    <property type="entry name" value="VTC"/>
    <property type="match status" value="1"/>
</dbReference>
<feature type="transmembrane region" description="Helical" evidence="6">
    <location>
        <begin position="1030"/>
        <end position="1054"/>
    </location>
</feature>
<evidence type="ECO:0000256" key="6">
    <source>
        <dbReference type="SAM" id="Phobius"/>
    </source>
</evidence>
<accession>A0A2A9MAC8</accession>
<dbReference type="InterPro" id="IPR003807">
    <property type="entry name" value="DUF202"/>
</dbReference>
<evidence type="ECO:0000259" key="7">
    <source>
        <dbReference type="Pfam" id="PF02656"/>
    </source>
</evidence>
<dbReference type="Gene3D" id="3.20.100.30">
    <property type="entry name" value="VTC, catalytic tunnel domain"/>
    <property type="match status" value="1"/>
</dbReference>
<dbReference type="Pfam" id="PF02656">
    <property type="entry name" value="DUF202"/>
    <property type="match status" value="1"/>
</dbReference>
<evidence type="ECO:0000313" key="10">
    <source>
        <dbReference type="Proteomes" id="UP000224006"/>
    </source>
</evidence>
<dbReference type="GO" id="GO:0012505">
    <property type="term" value="C:endomembrane system"/>
    <property type="evidence" value="ECO:0007669"/>
    <property type="project" value="UniProtKB-SubCell"/>
</dbReference>
<feature type="domain" description="DUF202" evidence="7">
    <location>
        <begin position="997"/>
        <end position="1059"/>
    </location>
</feature>
<feature type="compositionally biased region" description="Basic and acidic residues" evidence="5">
    <location>
        <begin position="502"/>
        <end position="516"/>
    </location>
</feature>
<feature type="region of interest" description="Disordered" evidence="5">
    <location>
        <begin position="811"/>
        <end position="856"/>
    </location>
</feature>
<evidence type="ECO:0000313" key="9">
    <source>
        <dbReference type="EMBL" id="PFH32567.1"/>
    </source>
</evidence>
<gene>
    <name evidence="9" type="ORF">BESB_011790</name>
</gene>
<reference evidence="9 10" key="1">
    <citation type="submission" date="2017-09" db="EMBL/GenBank/DDBJ databases">
        <title>Genome sequencing of Besnoitia besnoiti strain Bb-Ger1.</title>
        <authorList>
            <person name="Schares G."/>
            <person name="Venepally P."/>
            <person name="Lorenzi H.A."/>
        </authorList>
    </citation>
    <scope>NUCLEOTIDE SEQUENCE [LARGE SCALE GENOMIC DNA]</scope>
    <source>
        <strain evidence="9 10">Bb-Ger1</strain>
    </source>
</reference>
<feature type="region of interest" description="Disordered" evidence="5">
    <location>
        <begin position="340"/>
        <end position="360"/>
    </location>
</feature>
<dbReference type="Proteomes" id="UP000224006">
    <property type="component" value="Chromosome IX"/>
</dbReference>
<keyword evidence="10" id="KW-1185">Reference proteome</keyword>
<dbReference type="InterPro" id="IPR051572">
    <property type="entry name" value="VTC_Complex_Subunit"/>
</dbReference>
<dbReference type="GO" id="GO:0006799">
    <property type="term" value="P:polyphosphate biosynthetic process"/>
    <property type="evidence" value="ECO:0007669"/>
    <property type="project" value="UniProtKB-ARBA"/>
</dbReference>
<dbReference type="STRING" id="94643.A0A2A9MAC8"/>
<feature type="compositionally biased region" description="Basic and acidic residues" evidence="5">
    <location>
        <begin position="118"/>
        <end position="133"/>
    </location>
</feature>
<keyword evidence="2 6" id="KW-0812">Transmembrane</keyword>
<dbReference type="InterPro" id="IPR042267">
    <property type="entry name" value="VTC_sf"/>
</dbReference>
<feature type="region of interest" description="Disordered" evidence="5">
    <location>
        <begin position="27"/>
        <end position="60"/>
    </location>
</feature>
<evidence type="ECO:0008006" key="11">
    <source>
        <dbReference type="Google" id="ProtNLM"/>
    </source>
</evidence>
<keyword evidence="4 6" id="KW-0472">Membrane</keyword>
<dbReference type="AlphaFoldDB" id="A0A2A9MAC8"/>
<feature type="transmembrane region" description="Helical" evidence="6">
    <location>
        <begin position="1083"/>
        <end position="1101"/>
    </location>
</feature>
<evidence type="ECO:0000256" key="2">
    <source>
        <dbReference type="ARBA" id="ARBA00022692"/>
    </source>
</evidence>
<evidence type="ECO:0000259" key="8">
    <source>
        <dbReference type="Pfam" id="PF09359"/>
    </source>
</evidence>
<sequence>MSPASANLAPTAFGAVGASAEPRGVRLRQHEKRDSSGFFSTGAESYLATPQPAFSDSPEPRHYKPLYVDVPRIENVIRKLAADARQKLSAATIKKQLKQLQHEEPLPLATLLESAAAPREEKSSADDGRDGAKKAATAGASVHGQAEMLGLLPESRFRNVMQQQVQRLNFFAETKAEEIRQQLCHIYNAIGLMREQHGFTPDVAARLEDELDAQAAEITHLDFFVRKNYKSLVELGRLFDQLLGTDTTRWFLFSLIKEKFCNVDLEGLMLRLSLAWSAFRQAKAGVTESGKWQAPETFVRNTTKYWLRSDRVVHAQCLILKHLPFLVYGASEEELAEALLRKKTEPPEEKTSSDKAGRGEAAEMKKAVALPASISASQPITSVYVDSNSGYSYSNRILRLEGAQLIRFRWYGANDNESDKIVFIERKTHHESWTGLSSTKERFAIDQKYVKRFLLGRLPAGEALALQFRDRWRRKKLKEKAKSREPPPPAQAAPRGPGEQTPEAREETAEANKARVAAEEAEAEKKYFEDPKTQKSLELACEIQDAILAHGLLPMVRTSYLRAAFQLSSSNAVRISLDTNLCMVDELTPQYVMLAEEEARLKRAAPATSPAPADALSFWERLREPAGLQRPAPRREVPALQAEQTRPLEGGGRLDRMRADDDDDVLWCRVAEELLGKNDVVRFPFAVLEVKLQTSPSPPWVEELLALCDATMVPKFSKFQHGMAFLHSDKVNRLPYWLCSTPEPAPQVASRTLDGDATRPTLASQAPADGTCADRRDEAALAQCFRFGSRRGASFFSPLVRSVDDSGFHAEEAPVGRGAAPGGGRNGRGDPSGVGARRKPSRAPALSCDSDQEDDRGQCDLVHLSRRLAPHRFSARGTDAARTLDWLRQRHDDALVEDLRSAAERREALSRKLEEEAAAGRDEAARWRVRRGEGDESLDERLALVADDEDEDEAVEGDEESEEAREGGGVSARQRKSACLRKVLRQSRKMKKIDPKSFFANERTFLHYVQKGVYLAALAIALLQWGGGVWAAELAGFGLAFAVLSLLAYSYHIFEARGRKLEKKVARGDLNSGDRYDSRHGPVLVFASVSLVVFFILALQVDSGVKKLRSI</sequence>
<evidence type="ECO:0000256" key="4">
    <source>
        <dbReference type="ARBA" id="ARBA00023136"/>
    </source>
</evidence>
<evidence type="ECO:0000256" key="3">
    <source>
        <dbReference type="ARBA" id="ARBA00022989"/>
    </source>
</evidence>
<organism evidence="9 10">
    <name type="scientific">Besnoitia besnoiti</name>
    <name type="common">Apicomplexan protozoan</name>
    <dbReference type="NCBI Taxonomy" id="94643"/>
    <lineage>
        <taxon>Eukaryota</taxon>
        <taxon>Sar</taxon>
        <taxon>Alveolata</taxon>
        <taxon>Apicomplexa</taxon>
        <taxon>Conoidasida</taxon>
        <taxon>Coccidia</taxon>
        <taxon>Eucoccidiorida</taxon>
        <taxon>Eimeriorina</taxon>
        <taxon>Sarcocystidae</taxon>
        <taxon>Besnoitia</taxon>
    </lineage>
</organism>
<dbReference type="PANTHER" id="PTHR46140">
    <property type="entry name" value="VACUOLAR TRANSPORTER CHAPERONE 1-RELATED"/>
    <property type="match status" value="1"/>
</dbReference>
<evidence type="ECO:0000256" key="1">
    <source>
        <dbReference type="ARBA" id="ARBA00004127"/>
    </source>
</evidence>
<feature type="domain" description="VTC" evidence="8">
    <location>
        <begin position="300"/>
        <end position="727"/>
    </location>
</feature>
<dbReference type="KEGG" id="bbes:BESB_011790"/>
<feature type="region of interest" description="Disordered" evidence="5">
    <location>
        <begin position="948"/>
        <end position="973"/>
    </location>
</feature>
<feature type="compositionally biased region" description="Gly residues" evidence="5">
    <location>
        <begin position="819"/>
        <end position="832"/>
    </location>
</feature>
<dbReference type="InterPro" id="IPR018966">
    <property type="entry name" value="VTC_domain"/>
</dbReference>
<dbReference type="EMBL" id="NWUJ01000010">
    <property type="protein sequence ID" value="PFH32567.1"/>
    <property type="molecule type" value="Genomic_DNA"/>
</dbReference>
<feature type="region of interest" description="Disordered" evidence="5">
    <location>
        <begin position="114"/>
        <end position="139"/>
    </location>
</feature>
<feature type="region of interest" description="Disordered" evidence="5">
    <location>
        <begin position="477"/>
        <end position="516"/>
    </location>
</feature>
<dbReference type="GeneID" id="40306241"/>
<proteinExistence type="predicted"/>
<evidence type="ECO:0000256" key="5">
    <source>
        <dbReference type="SAM" id="MobiDB-lite"/>
    </source>
</evidence>
<feature type="compositionally biased region" description="Acidic residues" evidence="5">
    <location>
        <begin position="948"/>
        <end position="963"/>
    </location>
</feature>
<keyword evidence="3 6" id="KW-1133">Transmembrane helix</keyword>
<name>A0A2A9MAC8_BESBE</name>
<dbReference type="PANTHER" id="PTHR46140:SF1">
    <property type="entry name" value="VACUOLAR TRANSPORTER CHAPERONE COMPLEX SUBUNIT 4-RELATED"/>
    <property type="match status" value="1"/>
</dbReference>
<dbReference type="RefSeq" id="XP_029216576.1">
    <property type="nucleotide sequence ID" value="XM_029359909.1"/>
</dbReference>
<feature type="region of interest" description="Disordered" evidence="5">
    <location>
        <begin position="748"/>
        <end position="771"/>
    </location>
</feature>
<protein>
    <recommendedName>
        <fullName evidence="11">VTC domain-containing protein</fullName>
    </recommendedName>
</protein>
<dbReference type="OrthoDB" id="6493944at2759"/>
<comment type="caution">
    <text evidence="9">The sequence shown here is derived from an EMBL/GenBank/DDBJ whole genome shotgun (WGS) entry which is preliminary data.</text>
</comment>